<proteinExistence type="predicted"/>
<evidence type="ECO:0000313" key="1">
    <source>
        <dbReference type="Ensembl" id="ENSCVAP00000014344.1"/>
    </source>
</evidence>
<dbReference type="Proteomes" id="UP000265020">
    <property type="component" value="Unassembled WGS sequence"/>
</dbReference>
<reference evidence="1" key="1">
    <citation type="submission" date="2025-08" db="UniProtKB">
        <authorList>
            <consortium name="Ensembl"/>
        </authorList>
    </citation>
    <scope>IDENTIFICATION</scope>
</reference>
<organism evidence="1 2">
    <name type="scientific">Cyprinodon variegatus</name>
    <name type="common">Sheepshead minnow</name>
    <dbReference type="NCBI Taxonomy" id="28743"/>
    <lineage>
        <taxon>Eukaryota</taxon>
        <taxon>Metazoa</taxon>
        <taxon>Chordata</taxon>
        <taxon>Craniata</taxon>
        <taxon>Vertebrata</taxon>
        <taxon>Euteleostomi</taxon>
        <taxon>Actinopterygii</taxon>
        <taxon>Neopterygii</taxon>
        <taxon>Teleostei</taxon>
        <taxon>Neoteleostei</taxon>
        <taxon>Acanthomorphata</taxon>
        <taxon>Ovalentaria</taxon>
        <taxon>Atherinomorphae</taxon>
        <taxon>Cyprinodontiformes</taxon>
        <taxon>Cyprinodontidae</taxon>
        <taxon>Cyprinodon</taxon>
    </lineage>
</organism>
<sequence>MTAFSKTSATKFRKPRFFLKTGVTPSECVKKHLCLGSLLTFFFKQKRSLLSIRGVLRLSAIVPYFLDKPCILT</sequence>
<evidence type="ECO:0000313" key="2">
    <source>
        <dbReference type="Proteomes" id="UP000265020"/>
    </source>
</evidence>
<reference evidence="1" key="2">
    <citation type="submission" date="2025-09" db="UniProtKB">
        <authorList>
            <consortium name="Ensembl"/>
        </authorList>
    </citation>
    <scope>IDENTIFICATION</scope>
</reference>
<dbReference type="Ensembl" id="ENSCVAT00000022145.1">
    <property type="protein sequence ID" value="ENSCVAP00000014344.1"/>
    <property type="gene ID" value="ENSCVAG00000016944.1"/>
</dbReference>
<dbReference type="AlphaFoldDB" id="A0A3Q2D7E5"/>
<protein>
    <submittedName>
        <fullName evidence="1">Uncharacterized protein</fullName>
    </submittedName>
</protein>
<accession>A0A3Q2D7E5</accession>
<keyword evidence="2" id="KW-1185">Reference proteome</keyword>
<name>A0A3Q2D7E5_CYPVA</name>